<gene>
    <name evidence="2" type="ORF">FYJ63_10685</name>
</gene>
<dbReference type="Proteomes" id="UP000442535">
    <property type="component" value="Unassembled WGS sequence"/>
</dbReference>
<sequence>MAVQITPDSSSALLAARSAQKAAAARQADSLQSTAGGRPRGADSVQLNSSATTSKVQEAHRTLAQAQRGMGALGVANHSLSEASKHLGFVQSVVASGKSGPEARLAVADGLANLDQAVRGAKFEGRNVLDGTDFSVATSASSVKVGVGSQDLQDLASLLASGGRGISALNLERPAASAKALEQASNLIAGTMQEVTSQAGNLNGLLGELGAELDGVAPATLSGSDATGAASASAAAIAAAPTAAMSSQATVSATTVARLLAD</sequence>
<keyword evidence="3" id="KW-1185">Reference proteome</keyword>
<evidence type="ECO:0000313" key="2">
    <source>
        <dbReference type="EMBL" id="MST50677.1"/>
    </source>
</evidence>
<protein>
    <submittedName>
        <fullName evidence="2">Uncharacterized protein</fullName>
    </submittedName>
</protein>
<name>A0A7K0K5C1_9ACTO</name>
<dbReference type="EMBL" id="VUMY01000029">
    <property type="protein sequence ID" value="MST50677.1"/>
    <property type="molecule type" value="Genomic_DNA"/>
</dbReference>
<accession>A0A7K0K5C1</accession>
<evidence type="ECO:0000313" key="3">
    <source>
        <dbReference type="Proteomes" id="UP000442535"/>
    </source>
</evidence>
<reference evidence="2 3" key="1">
    <citation type="submission" date="2019-08" db="EMBL/GenBank/DDBJ databases">
        <title>In-depth cultivation of the pig gut microbiome towards novel bacterial diversity and tailored functional studies.</title>
        <authorList>
            <person name="Wylensek D."/>
            <person name="Hitch T.C.A."/>
            <person name="Clavel T."/>
        </authorList>
    </citation>
    <scope>NUCLEOTIDE SEQUENCE [LARGE SCALE GENOMIC DNA]</scope>
    <source>
        <strain evidence="2 3">RF-GAM-744-WT-7</strain>
    </source>
</reference>
<organism evidence="2 3">
    <name type="scientific">Mobiluncus porci</name>
    <dbReference type="NCBI Taxonomy" id="2652278"/>
    <lineage>
        <taxon>Bacteria</taxon>
        <taxon>Bacillati</taxon>
        <taxon>Actinomycetota</taxon>
        <taxon>Actinomycetes</taxon>
        <taxon>Actinomycetales</taxon>
        <taxon>Actinomycetaceae</taxon>
        <taxon>Mobiluncus</taxon>
    </lineage>
</organism>
<comment type="caution">
    <text evidence="2">The sequence shown here is derived from an EMBL/GenBank/DDBJ whole genome shotgun (WGS) entry which is preliminary data.</text>
</comment>
<proteinExistence type="predicted"/>
<dbReference type="RefSeq" id="WP_154546581.1">
    <property type="nucleotide sequence ID" value="NZ_JAQYQY010000010.1"/>
</dbReference>
<evidence type="ECO:0000256" key="1">
    <source>
        <dbReference type="SAM" id="MobiDB-lite"/>
    </source>
</evidence>
<feature type="region of interest" description="Disordered" evidence="1">
    <location>
        <begin position="25"/>
        <end position="52"/>
    </location>
</feature>
<dbReference type="AlphaFoldDB" id="A0A7K0K5C1"/>